<name>A0ABT8F370_9BACT</name>
<evidence type="ECO:0008006" key="3">
    <source>
        <dbReference type="Google" id="ProtNLM"/>
    </source>
</evidence>
<organism evidence="1 2">
    <name type="scientific">Shiella aurantiaca</name>
    <dbReference type="NCBI Taxonomy" id="3058365"/>
    <lineage>
        <taxon>Bacteria</taxon>
        <taxon>Pseudomonadati</taxon>
        <taxon>Bacteroidota</taxon>
        <taxon>Cytophagia</taxon>
        <taxon>Cytophagales</taxon>
        <taxon>Shiellaceae</taxon>
        <taxon>Shiella</taxon>
    </lineage>
</organism>
<gene>
    <name evidence="1" type="ORF">QWY31_03005</name>
</gene>
<dbReference type="RefSeq" id="WP_320002980.1">
    <property type="nucleotide sequence ID" value="NZ_JAUHJS010000002.1"/>
</dbReference>
<keyword evidence="2" id="KW-1185">Reference proteome</keyword>
<proteinExistence type="predicted"/>
<evidence type="ECO:0000313" key="2">
    <source>
        <dbReference type="Proteomes" id="UP001168552"/>
    </source>
</evidence>
<dbReference type="Proteomes" id="UP001168552">
    <property type="component" value="Unassembled WGS sequence"/>
</dbReference>
<reference evidence="1" key="1">
    <citation type="submission" date="2023-06" db="EMBL/GenBank/DDBJ databases">
        <title>Cytophagales bacterium Strain LB-30, isolated from soil.</title>
        <authorList>
            <person name="Liu B."/>
        </authorList>
    </citation>
    <scope>NUCLEOTIDE SEQUENCE</scope>
    <source>
        <strain evidence="1">LB-30</strain>
    </source>
</reference>
<protein>
    <recommendedName>
        <fullName evidence="3">TFIIB-type zinc ribbon-containing protein</fullName>
    </recommendedName>
</protein>
<dbReference type="EMBL" id="JAUHJS010000002">
    <property type="protein sequence ID" value="MDN4164451.1"/>
    <property type="molecule type" value="Genomic_DNA"/>
</dbReference>
<sequence>MKISHKGAFICSECGTILNEEYNFKHKELSNKEFESIISNAGKDRSDLIKLISLIIFVLEGNSILIKTKNGQNNTGVFSTSMAEKFLNEIKDGFRIGKLLNIADWVNNISNLRLGSCPHEPLK</sequence>
<comment type="caution">
    <text evidence="1">The sequence shown here is derived from an EMBL/GenBank/DDBJ whole genome shotgun (WGS) entry which is preliminary data.</text>
</comment>
<accession>A0ABT8F370</accession>
<evidence type="ECO:0000313" key="1">
    <source>
        <dbReference type="EMBL" id="MDN4164451.1"/>
    </source>
</evidence>